<dbReference type="InterPro" id="IPR028098">
    <property type="entry name" value="Glyco_trans_4-like_N"/>
</dbReference>
<protein>
    <recommendedName>
        <fullName evidence="3">Glycosyltransferase subfamily 4-like N-terminal domain-containing protein</fullName>
    </recommendedName>
</protein>
<dbReference type="PANTHER" id="PTHR12526">
    <property type="entry name" value="GLYCOSYLTRANSFERASE"/>
    <property type="match status" value="1"/>
</dbReference>
<keyword evidence="5" id="KW-1185">Reference proteome</keyword>
<feature type="domain" description="Glycosyltransferase subfamily 4-like N-terminal" evidence="3">
    <location>
        <begin position="19"/>
        <end position="199"/>
    </location>
</feature>
<sequence length="420" mass="44593">MAEPLTVFYAFPHALGDAGIGWTAWNQAAELAAAGHRVHVVAASLSRPVPGAASVRTTLQRGRVRMPHRAIGRENAFALHDLLTARALERRAAAERIHVVHGWPLNGTRTFAAARRLGIPSVREVPNTHTAHAYQVVADEYRALGLEQPAGKSHTYSQLRLDREQREYETATALLTPSDAVRQTFLDRDFPPARLLRHRYGVRPEDVRAHVPRPAGSGLRAVFLGRCDPRKGLHHALRAWRDSTASRGGALTVFGDFLPAYREVLGPLLDHPSVTVAGFTADAGAALANADVLLLPTVEEGSALVTYEAQAAGCVPLVSSAAGADLVEGVTGLTHAVGDTLTLTAQLDRLAQHPDELERMSRAAAARAPRLGWAAAAERLGGAYREAVWLHAGALGESTAAAGTATGTAATGEGPRVRAG</sequence>
<organism evidence="4 5">
    <name type="scientific">Gryllotalpicola koreensis</name>
    <dbReference type="NCBI Taxonomy" id="993086"/>
    <lineage>
        <taxon>Bacteria</taxon>
        <taxon>Bacillati</taxon>
        <taxon>Actinomycetota</taxon>
        <taxon>Actinomycetes</taxon>
        <taxon>Micrococcales</taxon>
        <taxon>Microbacteriaceae</taxon>
        <taxon>Gryllotalpicola</taxon>
    </lineage>
</organism>
<evidence type="ECO:0000256" key="2">
    <source>
        <dbReference type="ARBA" id="ARBA00022679"/>
    </source>
</evidence>
<dbReference type="Gene3D" id="3.40.50.2000">
    <property type="entry name" value="Glycogen Phosphorylase B"/>
    <property type="match status" value="2"/>
</dbReference>
<dbReference type="Pfam" id="PF13692">
    <property type="entry name" value="Glyco_trans_1_4"/>
    <property type="match status" value="1"/>
</dbReference>
<dbReference type="Proteomes" id="UP001501079">
    <property type="component" value="Unassembled WGS sequence"/>
</dbReference>
<keyword evidence="2" id="KW-0808">Transferase</keyword>
<keyword evidence="1" id="KW-0328">Glycosyltransferase</keyword>
<evidence type="ECO:0000313" key="5">
    <source>
        <dbReference type="Proteomes" id="UP001501079"/>
    </source>
</evidence>
<name>A0ABP7ZTY4_9MICO</name>
<dbReference type="Pfam" id="PF13579">
    <property type="entry name" value="Glyco_trans_4_4"/>
    <property type="match status" value="1"/>
</dbReference>
<comment type="caution">
    <text evidence="4">The sequence shown here is derived from an EMBL/GenBank/DDBJ whole genome shotgun (WGS) entry which is preliminary data.</text>
</comment>
<dbReference type="SUPFAM" id="SSF53756">
    <property type="entry name" value="UDP-Glycosyltransferase/glycogen phosphorylase"/>
    <property type="match status" value="1"/>
</dbReference>
<evidence type="ECO:0000256" key="1">
    <source>
        <dbReference type="ARBA" id="ARBA00022676"/>
    </source>
</evidence>
<proteinExistence type="predicted"/>
<evidence type="ECO:0000259" key="3">
    <source>
        <dbReference type="Pfam" id="PF13579"/>
    </source>
</evidence>
<accession>A0ABP7ZTY4</accession>
<gene>
    <name evidence="4" type="ORF">GCM10022287_08150</name>
</gene>
<reference evidence="5" key="1">
    <citation type="journal article" date="2019" name="Int. J. Syst. Evol. Microbiol.">
        <title>The Global Catalogue of Microorganisms (GCM) 10K type strain sequencing project: providing services to taxonomists for standard genome sequencing and annotation.</title>
        <authorList>
            <consortium name="The Broad Institute Genomics Platform"/>
            <consortium name="The Broad Institute Genome Sequencing Center for Infectious Disease"/>
            <person name="Wu L."/>
            <person name="Ma J."/>
        </authorList>
    </citation>
    <scope>NUCLEOTIDE SEQUENCE [LARGE SCALE GENOMIC DNA]</scope>
    <source>
        <strain evidence="5">JCM 17591</strain>
    </source>
</reference>
<dbReference type="PANTHER" id="PTHR12526:SF636">
    <property type="entry name" value="BLL3647 PROTEIN"/>
    <property type="match status" value="1"/>
</dbReference>
<dbReference type="EMBL" id="BAABBW010000001">
    <property type="protein sequence ID" value="GAA4170367.1"/>
    <property type="molecule type" value="Genomic_DNA"/>
</dbReference>
<evidence type="ECO:0000313" key="4">
    <source>
        <dbReference type="EMBL" id="GAA4170367.1"/>
    </source>
</evidence>
<dbReference type="RefSeq" id="WP_344751996.1">
    <property type="nucleotide sequence ID" value="NZ_BAABBW010000001.1"/>
</dbReference>
<dbReference type="CDD" id="cd03801">
    <property type="entry name" value="GT4_PimA-like"/>
    <property type="match status" value="1"/>
</dbReference>